<dbReference type="EMBL" id="JAGDEL010000018">
    <property type="protein sequence ID" value="MBO1514010.1"/>
    <property type="molecule type" value="Genomic_DNA"/>
</dbReference>
<keyword evidence="4" id="KW-1185">Reference proteome</keyword>
<dbReference type="Pfam" id="PF18951">
    <property type="entry name" value="DUF5695"/>
    <property type="match status" value="3"/>
</dbReference>
<dbReference type="Proteomes" id="UP000663981">
    <property type="component" value="Unassembled WGS sequence"/>
</dbReference>
<gene>
    <name evidence="3" type="ORF">I7822_20525</name>
</gene>
<dbReference type="InterPro" id="IPR011081">
    <property type="entry name" value="Big_4"/>
</dbReference>
<reference evidence="3 4" key="1">
    <citation type="submission" date="2021-03" db="EMBL/GenBank/DDBJ databases">
        <title>Whole genome sequence of Metabacillus bambusae BG109.</title>
        <authorList>
            <person name="Jeong J.W."/>
        </authorList>
    </citation>
    <scope>NUCLEOTIDE SEQUENCE [LARGE SCALE GENOMIC DNA]</scope>
    <source>
        <strain evidence="3 4">BG109</strain>
    </source>
</reference>
<evidence type="ECO:0000313" key="4">
    <source>
        <dbReference type="Proteomes" id="UP000663981"/>
    </source>
</evidence>
<sequence>MSTFLFSVALFAGTTSVNADTTQTYTLKNENLNVKIGENGEISSLKIVDDLYDTEYVMNKDVAPDMNTKETQWLGELMFSYQLEGETDGNLEGKDGKKWKKAWTTLSDDVRKITEDGNQVKVEYANSKKENGIKDFSLKETYTLEEEDLVWTTTLKNTSDKELTIADWGVPVPFNELWKYGGEIYEERVVSHSYVGGDTSYLTAQRPSGQGPYIMMSSDDKTNSGFEYQDRWRTQEVGDTTWAWNNINEGNWIEGLNVFYTHSEHIQKSNRDYLNNTSLVLAPGEEKTYTYRIAKIDDEKDSKEELYENGLVDVTVTPGMIVPINQTAKIALRSKNKIKSVEAISNNDMKMEGKVKPPKVKKIGKNGDYFIYQVTFKKEHLGTNNIVVNYGKDSKMTLQFYAIDEIASLLNTHSDFMVEKTQWDEKDGIDKNNVRYKVFDDWMMNAKNGEAPVLGKSEPEGKRNEFKGYWGWGDDWGLPHGEYLAEKNVYLPVKKEVQAVDDYLKFAIWETLMDGHHDDYLIHDFLQEEGENSTPTYRGYAYTHVYNTFFSMYQIAKQNPDLIDYHFDTKWYLEITYNIFKAMYDGPVSYNWATGTMGELTTPQIIQALRDEGMEKEASDLETKMEKKFENFSSNKYPYGSEYSYDNTGEESVYTLARLNLKDDKENALRMMKGINQKTRASRGHMPIWYYYANPVTITGENWWNFQYTVSLAAYPMDDWIRNYADDYGESDQYRAEQQRLSYASKIAALASVNSGQINNHPDNIGAAAWTYQAEKGNLGTAGVGGGENVELLNGWRGMTGEADLGLFGALKILSADVVKNDPIFGLLGYGAEVSYNKKKGMYKITPTDGLHRRVNLITEQLSIVLNNDQFTKAELSEAKDSIKLDMMNNTNAPHKSSIDVTGMKHGTYQVEIKNKKTGKTEKQSKINVYSENINVPYEVKDGNDYVLMLKAAEPDENKAPEVNAGTDQEGEIKLDSINLAGSVKDDNLGNPNGHLTVVWEVESKPEGAKATFTKQDALRTGFEVDIPGEYVVKLTASDGELSASDTVKVTIKAQTPTPEKWVNYSFDQVDGNIVPDEFGNENNLALYGSAKIGPGRKGNALLLDGKDGSYGQLPNDILSRAKETTISTWLKLDEITTFTRIFDFGNGIQKYMFLTPKDLNNGTLSLAITTGGNTGGAEEWIETDYKVSPNEWTHVAVTFKDNVGTIYVNGEQVGQNENLTLSPSDLGRTASNYIGKSQYADPYLKGAIDDFQIYGRALSQEEIKEQTKLNVEEIDSVESAVVETMATVKPTLPNTLKVTMKDGTIVESPVNWDNISEDNYQEIGTFEVSGVLSGTDFKVTAKVNVVKYVPKEYPELLTRYEFEDNTNNLIEDISGNGYNANIVGNLNLLPGEGHHNNGIQLSNQSGNYLDLGKSRELIPESITFSYWVKRTEDLSKQEHVLAWFKEEGNYASNGFFITYNGNSSIIMVDGTNNFHVPQNPNEFLPLNEWTHVVFTFDAKTKDAAIYKNGEKQKVAYQGSINSITTNDAVKRIGVSGYGNAAPFNSPVDDIRIYSNAMNEKEVKELYEGKDITELENVTVETTINKAPTLPEVINVSYESGVQGTAIVVWDEIDPVNLSKEGSFQVEGVVEGTRKKAMATVRVVSGN</sequence>
<evidence type="ECO:0000256" key="1">
    <source>
        <dbReference type="SAM" id="SignalP"/>
    </source>
</evidence>
<dbReference type="Gene3D" id="2.60.40.10">
    <property type="entry name" value="Immunoglobulins"/>
    <property type="match status" value="1"/>
</dbReference>
<comment type="caution">
    <text evidence="3">The sequence shown here is derived from an EMBL/GenBank/DDBJ whole genome shotgun (WGS) entry which is preliminary data.</text>
</comment>
<feature type="domain" description="Bacterial Ig-like" evidence="2">
    <location>
        <begin position="1576"/>
        <end position="1633"/>
    </location>
</feature>
<keyword evidence="1" id="KW-0732">Signal</keyword>
<feature type="domain" description="Bacterial Ig-like" evidence="2">
    <location>
        <begin position="1284"/>
        <end position="1335"/>
    </location>
</feature>
<name>A0ABS3N795_9BACI</name>
<accession>A0ABS3N795</accession>
<dbReference type="RefSeq" id="WP_207980938.1">
    <property type="nucleotide sequence ID" value="NZ_JAGDEL010000018.1"/>
</dbReference>
<dbReference type="InterPro" id="IPR013320">
    <property type="entry name" value="ConA-like_dom_sf"/>
</dbReference>
<dbReference type="PANTHER" id="PTHR42535:SF2">
    <property type="entry name" value="CHROMOSOME UNDETERMINED SCAFFOLD_146, WHOLE GENOME SHOTGUN SEQUENCE"/>
    <property type="match status" value="1"/>
</dbReference>
<feature type="chain" id="PRO_5045992248" evidence="1">
    <location>
        <begin position="20"/>
        <end position="1647"/>
    </location>
</feature>
<evidence type="ECO:0000259" key="2">
    <source>
        <dbReference type="Pfam" id="PF07532"/>
    </source>
</evidence>
<dbReference type="PANTHER" id="PTHR42535">
    <property type="entry name" value="OOKINETE PROTEIN, PUTATIVE-RELATED"/>
    <property type="match status" value="1"/>
</dbReference>
<dbReference type="SUPFAM" id="SSF49899">
    <property type="entry name" value="Concanavalin A-like lectins/glucanases"/>
    <property type="match status" value="2"/>
</dbReference>
<dbReference type="InterPro" id="IPR013783">
    <property type="entry name" value="Ig-like_fold"/>
</dbReference>
<protein>
    <submittedName>
        <fullName evidence="3">Ig-like domain-containing protein</fullName>
    </submittedName>
</protein>
<dbReference type="Pfam" id="PF07532">
    <property type="entry name" value="Big_4"/>
    <property type="match status" value="2"/>
</dbReference>
<evidence type="ECO:0000313" key="3">
    <source>
        <dbReference type="EMBL" id="MBO1514010.1"/>
    </source>
</evidence>
<organism evidence="3 4">
    <name type="scientific">Metabacillus bambusae</name>
    <dbReference type="NCBI Taxonomy" id="2795218"/>
    <lineage>
        <taxon>Bacteria</taxon>
        <taxon>Bacillati</taxon>
        <taxon>Bacillota</taxon>
        <taxon>Bacilli</taxon>
        <taxon>Bacillales</taxon>
        <taxon>Bacillaceae</taxon>
        <taxon>Metabacillus</taxon>
    </lineage>
</organism>
<dbReference type="Pfam" id="PF13385">
    <property type="entry name" value="Laminin_G_3"/>
    <property type="match status" value="2"/>
</dbReference>
<dbReference type="InterPro" id="IPR043750">
    <property type="entry name" value="DUF5695"/>
</dbReference>
<proteinExistence type="predicted"/>
<feature type="signal peptide" evidence="1">
    <location>
        <begin position="1"/>
        <end position="19"/>
    </location>
</feature>
<dbReference type="Gene3D" id="2.60.120.200">
    <property type="match status" value="2"/>
</dbReference>